<organism evidence="2 3">
    <name type="scientific">Meloidogyne enterolobii</name>
    <name type="common">Root-knot nematode worm</name>
    <name type="synonym">Meloidogyne mayaguensis</name>
    <dbReference type="NCBI Taxonomy" id="390850"/>
    <lineage>
        <taxon>Eukaryota</taxon>
        <taxon>Metazoa</taxon>
        <taxon>Ecdysozoa</taxon>
        <taxon>Nematoda</taxon>
        <taxon>Chromadorea</taxon>
        <taxon>Rhabditida</taxon>
        <taxon>Tylenchina</taxon>
        <taxon>Tylenchomorpha</taxon>
        <taxon>Tylenchoidea</taxon>
        <taxon>Meloidogynidae</taxon>
        <taxon>Meloidogyninae</taxon>
        <taxon>Meloidogyne</taxon>
    </lineage>
</organism>
<name>A0A6V7V1Y6_MELEN</name>
<dbReference type="Pfam" id="PF03269">
    <property type="entry name" value="DUF268"/>
    <property type="match status" value="1"/>
</dbReference>
<gene>
    <name evidence="2" type="ORF">MENT_LOCUS19730</name>
</gene>
<reference evidence="2 3" key="1">
    <citation type="submission" date="2020-08" db="EMBL/GenBank/DDBJ databases">
        <authorList>
            <person name="Koutsovoulos G."/>
            <person name="Danchin GJ E."/>
        </authorList>
    </citation>
    <scope>NUCLEOTIDE SEQUENCE [LARGE SCALE GENOMIC DNA]</scope>
</reference>
<evidence type="ECO:0000313" key="2">
    <source>
        <dbReference type="EMBL" id="CAD2168365.1"/>
    </source>
</evidence>
<dbReference type="AlphaFoldDB" id="A0A6V7V1Y6"/>
<feature type="transmembrane region" description="Helical" evidence="1">
    <location>
        <begin position="21"/>
        <end position="37"/>
    </location>
</feature>
<comment type="caution">
    <text evidence="2">The sequence shown here is derived from an EMBL/GenBank/DDBJ whole genome shotgun (WGS) entry which is preliminary data.</text>
</comment>
<dbReference type="OrthoDB" id="428346at2759"/>
<dbReference type="EMBL" id="CAJEWN010000140">
    <property type="protein sequence ID" value="CAD2168365.1"/>
    <property type="molecule type" value="Genomic_DNA"/>
</dbReference>
<sequence>MTSTIYKKNNNEITTIYCTKWRCLFLVLSIFAIYLIMNAEISDQINDMRGRNKINKNKFDKIKSGKGLVDFEEIMQNAYKPNGFDVDLLEFSIISKLKLKKNQTCDQIYDNWLNASKNDIPTDNPLILLKNNFTLNGYSTISECYFNDSYKYKQLNNDEVSSISKKWTKQNIDEWITQIKDGNNSQLQISQYPDGISLYYATKYYNIIAKIGAVIGSYIPWVETMCLANGASKIVTIDYQPIKIGHEDIIYLNAFDFVKRRNKILLP</sequence>
<accession>A0A6V7V1Y6</accession>
<proteinExistence type="predicted"/>
<dbReference type="Proteomes" id="UP000580250">
    <property type="component" value="Unassembled WGS sequence"/>
</dbReference>
<protein>
    <submittedName>
        <fullName evidence="2">Uncharacterized protein</fullName>
    </submittedName>
</protein>
<keyword evidence="1" id="KW-1133">Transmembrane helix</keyword>
<keyword evidence="1" id="KW-0472">Membrane</keyword>
<evidence type="ECO:0000256" key="1">
    <source>
        <dbReference type="SAM" id="Phobius"/>
    </source>
</evidence>
<keyword evidence="1" id="KW-0812">Transmembrane</keyword>
<evidence type="ECO:0000313" key="3">
    <source>
        <dbReference type="Proteomes" id="UP000580250"/>
    </source>
</evidence>
<dbReference type="InterPro" id="IPR004951">
    <property type="entry name" value="DUF268_CAE_spp"/>
</dbReference>